<dbReference type="PANTHER" id="PTHR41930:SF1">
    <property type="entry name" value="DEPHOSPHO-COA KINASE"/>
    <property type="match status" value="1"/>
</dbReference>
<dbReference type="EMBL" id="MN740275">
    <property type="protein sequence ID" value="QHT97333.1"/>
    <property type="molecule type" value="Genomic_DNA"/>
</dbReference>
<evidence type="ECO:0000313" key="1">
    <source>
        <dbReference type="EMBL" id="QHT97333.1"/>
    </source>
</evidence>
<organism evidence="1">
    <name type="scientific">viral metagenome</name>
    <dbReference type="NCBI Taxonomy" id="1070528"/>
    <lineage>
        <taxon>unclassified sequences</taxon>
        <taxon>metagenomes</taxon>
        <taxon>organismal metagenomes</taxon>
    </lineage>
</organism>
<proteinExistence type="predicted"/>
<protein>
    <submittedName>
        <fullName evidence="1">Uncharacterized protein</fullName>
    </submittedName>
</protein>
<dbReference type="Pfam" id="PF13238">
    <property type="entry name" value="AAA_18"/>
    <property type="match status" value="1"/>
</dbReference>
<accession>A0A6C0J110</accession>
<reference evidence="1" key="1">
    <citation type="journal article" date="2020" name="Nature">
        <title>Giant virus diversity and host interactions through global metagenomics.</title>
        <authorList>
            <person name="Schulz F."/>
            <person name="Roux S."/>
            <person name="Paez-Espino D."/>
            <person name="Jungbluth S."/>
            <person name="Walsh D.A."/>
            <person name="Denef V.J."/>
            <person name="McMahon K.D."/>
            <person name="Konstantinidis K.T."/>
            <person name="Eloe-Fadrosh E.A."/>
            <person name="Kyrpides N.C."/>
            <person name="Woyke T."/>
        </authorList>
    </citation>
    <scope>NUCLEOTIDE SEQUENCE</scope>
    <source>
        <strain evidence="1">GVMAG-M-3300025138-11</strain>
    </source>
</reference>
<dbReference type="InterPro" id="IPR027417">
    <property type="entry name" value="P-loop_NTPase"/>
</dbReference>
<sequence length="168" mass="19829">MKIAVFGKMASGKTYISKSLALRYNLEIYSFGDKVKELAKELFMMKDKDRKLLQILADKMKEINPDVWVNYLIEKIKDKDNVIIDDLRFPDEALELENLGFTIIGLDIDQDTQLKRLKKKYPQNYHRHLENLHHTSEIQFKNIDADFRIYSNEKTLATIIKFLETDIN</sequence>
<dbReference type="AlphaFoldDB" id="A0A6C0J110"/>
<dbReference type="Gene3D" id="3.40.50.300">
    <property type="entry name" value="P-loop containing nucleotide triphosphate hydrolases"/>
    <property type="match status" value="1"/>
</dbReference>
<dbReference type="SUPFAM" id="SSF52540">
    <property type="entry name" value="P-loop containing nucleoside triphosphate hydrolases"/>
    <property type="match status" value="1"/>
</dbReference>
<dbReference type="PANTHER" id="PTHR41930">
    <property type="entry name" value="UPF0200 PROTEIN MJ1399"/>
    <property type="match status" value="1"/>
</dbReference>
<name>A0A6C0J110_9ZZZZ</name>